<keyword evidence="6" id="KW-0804">Transcription</keyword>
<organism evidence="6">
    <name type="scientific">Sesamum radiatum</name>
    <name type="common">Black benniseed</name>
    <dbReference type="NCBI Taxonomy" id="300843"/>
    <lineage>
        <taxon>Eukaryota</taxon>
        <taxon>Viridiplantae</taxon>
        <taxon>Streptophyta</taxon>
        <taxon>Embryophyta</taxon>
        <taxon>Tracheophyta</taxon>
        <taxon>Spermatophyta</taxon>
        <taxon>Magnoliopsida</taxon>
        <taxon>eudicotyledons</taxon>
        <taxon>Gunneridae</taxon>
        <taxon>Pentapetalae</taxon>
        <taxon>asterids</taxon>
        <taxon>lamiids</taxon>
        <taxon>Lamiales</taxon>
        <taxon>Pedaliaceae</taxon>
        <taxon>Sesamum</taxon>
    </lineage>
</organism>
<dbReference type="EMBL" id="JACGWJ010000004">
    <property type="protein sequence ID" value="KAL0425696.1"/>
    <property type="molecule type" value="Genomic_DNA"/>
</dbReference>
<gene>
    <name evidence="6" type="ORF">Sradi_1104400</name>
</gene>
<evidence type="ECO:0000256" key="1">
    <source>
        <dbReference type="ARBA" id="ARBA00004123"/>
    </source>
</evidence>
<feature type="domain" description="RNA polymerase subunit H/Rpb5 C-terminal" evidence="4">
    <location>
        <begin position="155"/>
        <end position="227"/>
    </location>
</feature>
<dbReference type="InterPro" id="IPR000783">
    <property type="entry name" value="RNA_pol_subH/Rpb5_C"/>
</dbReference>
<dbReference type="GO" id="GO:0006362">
    <property type="term" value="P:transcription elongation by RNA polymerase I"/>
    <property type="evidence" value="ECO:0007669"/>
    <property type="project" value="TreeGrafter"/>
</dbReference>
<dbReference type="GO" id="GO:0003899">
    <property type="term" value="F:DNA-directed RNA polymerase activity"/>
    <property type="evidence" value="ECO:0007669"/>
    <property type="project" value="InterPro"/>
</dbReference>
<accession>A0AAW2VDD7</accession>
<dbReference type="PIRSF" id="PIRSF000747">
    <property type="entry name" value="RPB5"/>
    <property type="match status" value="1"/>
</dbReference>
<comment type="subcellular location">
    <subcellularLocation>
        <location evidence="1">Nucleus</location>
    </subcellularLocation>
</comment>
<dbReference type="InterPro" id="IPR036710">
    <property type="entry name" value="RNA_pol_Rpb5_N_sf"/>
</dbReference>
<dbReference type="GO" id="GO:0006366">
    <property type="term" value="P:transcription by RNA polymerase II"/>
    <property type="evidence" value="ECO:0007669"/>
    <property type="project" value="TreeGrafter"/>
</dbReference>
<proteinExistence type="inferred from homology"/>
<dbReference type="SUPFAM" id="SSF55287">
    <property type="entry name" value="RPB5-like RNA polymerase subunit"/>
    <property type="match status" value="1"/>
</dbReference>
<dbReference type="Pfam" id="PF03871">
    <property type="entry name" value="RNA_pol_Rpb5_N"/>
    <property type="match status" value="1"/>
</dbReference>
<keyword evidence="2" id="KW-0539">Nucleus</keyword>
<comment type="caution">
    <text evidence="6">The sequence shown here is derived from an EMBL/GenBank/DDBJ whole genome shotgun (WGS) entry which is preliminary data.</text>
</comment>
<dbReference type="SUPFAM" id="SSF53036">
    <property type="entry name" value="Eukaryotic RPB5 N-terminal domain"/>
    <property type="match status" value="1"/>
</dbReference>
<keyword evidence="6" id="KW-0240">DNA-directed RNA polymerase</keyword>
<evidence type="ECO:0000256" key="2">
    <source>
        <dbReference type="ARBA" id="ARBA00023242"/>
    </source>
</evidence>
<dbReference type="Pfam" id="PF01191">
    <property type="entry name" value="RNA_pol_Rpb5_C"/>
    <property type="match status" value="1"/>
</dbReference>
<dbReference type="InterPro" id="IPR035913">
    <property type="entry name" value="RPB5-like_sf"/>
</dbReference>
<dbReference type="Gene3D" id="3.40.1340.10">
    <property type="entry name" value="RNA polymerase, Rpb5, N-terminal domain"/>
    <property type="match status" value="1"/>
</dbReference>
<dbReference type="GO" id="GO:0055029">
    <property type="term" value="C:nuclear DNA-directed RNA polymerase complex"/>
    <property type="evidence" value="ECO:0007669"/>
    <property type="project" value="UniProtKB-ARBA"/>
</dbReference>
<reference evidence="6" key="1">
    <citation type="submission" date="2020-06" db="EMBL/GenBank/DDBJ databases">
        <authorList>
            <person name="Li T."/>
            <person name="Hu X."/>
            <person name="Zhang T."/>
            <person name="Song X."/>
            <person name="Zhang H."/>
            <person name="Dai N."/>
            <person name="Sheng W."/>
            <person name="Hou X."/>
            <person name="Wei L."/>
        </authorList>
    </citation>
    <scope>NUCLEOTIDE SEQUENCE</scope>
    <source>
        <strain evidence="6">G02</strain>
        <tissue evidence="6">Leaf</tissue>
    </source>
</reference>
<dbReference type="GO" id="GO:0003677">
    <property type="term" value="F:DNA binding"/>
    <property type="evidence" value="ECO:0007669"/>
    <property type="project" value="InterPro"/>
</dbReference>
<dbReference type="PANTHER" id="PTHR10535:SF12">
    <property type="entry name" value="DNA-DIRECTED RNA POLYMERASE V SUBUNIT 5C"/>
    <property type="match status" value="1"/>
</dbReference>
<dbReference type="PANTHER" id="PTHR10535">
    <property type="entry name" value="DNA-DIRECTED RNA POLYMERASES I, II, AND III SUBUNIT RPABC1"/>
    <property type="match status" value="1"/>
</dbReference>
<dbReference type="GO" id="GO:0042797">
    <property type="term" value="P:tRNA transcription by RNA polymerase III"/>
    <property type="evidence" value="ECO:0007669"/>
    <property type="project" value="TreeGrafter"/>
</dbReference>
<dbReference type="AlphaFoldDB" id="A0AAW2VDD7"/>
<name>A0AAW2VDD7_SESRA</name>
<protein>
    <submittedName>
        <fullName evidence="6">DNA-directed RNA polymerase V subunitC</fullName>
    </submittedName>
</protein>
<feature type="domain" description="RNA polymerase Rpb5 N-terminal" evidence="5">
    <location>
        <begin position="28"/>
        <end position="107"/>
    </location>
</feature>
<dbReference type="Gene3D" id="3.90.940.20">
    <property type="entry name" value="RPB5-like RNA polymerase subunit"/>
    <property type="match status" value="1"/>
</dbReference>
<evidence type="ECO:0000256" key="3">
    <source>
        <dbReference type="ARBA" id="ARBA00025765"/>
    </source>
</evidence>
<dbReference type="FunFam" id="3.90.940.20:FF:000001">
    <property type="entry name" value="DNA-directed RNA polymerases I, II, and III subunit RPABC1"/>
    <property type="match status" value="1"/>
</dbReference>
<sequence length="228" mass="25942">MANNTAVHDGEGCGTACILSMVDNASVESRRYYLARRTLMEMLRDRGYVVANMEVELRRSLADFREVFGDKPEAERLRIIACRASDPSRKILAIFCETFEIRKRNIVGILSQIVNKETLDRVILILQSKMNVHAQKVLDEYPVKVETFPITGLLFNITKHFLATKHEILTPEDKETLLKKHSIEDKQLPRMLENDAIAKYYGLEKGQVVKVTHSSAVGGLVVTYRCVM</sequence>
<evidence type="ECO:0000259" key="4">
    <source>
        <dbReference type="Pfam" id="PF01191"/>
    </source>
</evidence>
<evidence type="ECO:0000313" key="6">
    <source>
        <dbReference type="EMBL" id="KAL0425696.1"/>
    </source>
</evidence>
<comment type="similarity">
    <text evidence="3">Belongs to the archaeal Rpo5/eukaryotic RPB5 RNA polymerase subunit family.</text>
</comment>
<evidence type="ECO:0000259" key="5">
    <source>
        <dbReference type="Pfam" id="PF03871"/>
    </source>
</evidence>
<reference evidence="6" key="2">
    <citation type="journal article" date="2024" name="Plant">
        <title>Genomic evolution and insights into agronomic trait innovations of Sesamum species.</title>
        <authorList>
            <person name="Miao H."/>
            <person name="Wang L."/>
            <person name="Qu L."/>
            <person name="Liu H."/>
            <person name="Sun Y."/>
            <person name="Le M."/>
            <person name="Wang Q."/>
            <person name="Wei S."/>
            <person name="Zheng Y."/>
            <person name="Lin W."/>
            <person name="Duan Y."/>
            <person name="Cao H."/>
            <person name="Xiong S."/>
            <person name="Wang X."/>
            <person name="Wei L."/>
            <person name="Li C."/>
            <person name="Ma Q."/>
            <person name="Ju M."/>
            <person name="Zhao R."/>
            <person name="Li G."/>
            <person name="Mu C."/>
            <person name="Tian Q."/>
            <person name="Mei H."/>
            <person name="Zhang T."/>
            <person name="Gao T."/>
            <person name="Zhang H."/>
        </authorList>
    </citation>
    <scope>NUCLEOTIDE SEQUENCE</scope>
    <source>
        <strain evidence="6">G02</strain>
    </source>
</reference>
<dbReference type="InterPro" id="IPR005571">
    <property type="entry name" value="RNA_pol_Rpb5_N"/>
</dbReference>
<dbReference type="InterPro" id="IPR014381">
    <property type="entry name" value="Arch_Rpo5/euc_Rpb5"/>
</dbReference>